<evidence type="ECO:0000256" key="1">
    <source>
        <dbReference type="ARBA" id="ARBA00007274"/>
    </source>
</evidence>
<dbReference type="InterPro" id="IPR018357">
    <property type="entry name" value="Hexapep_transf_CS"/>
</dbReference>
<dbReference type="GO" id="GO:0005829">
    <property type="term" value="C:cytosol"/>
    <property type="evidence" value="ECO:0007669"/>
    <property type="project" value="TreeGrafter"/>
</dbReference>
<dbReference type="InterPro" id="IPR051159">
    <property type="entry name" value="Hexapeptide_acetyltransf"/>
</dbReference>
<evidence type="ECO:0000256" key="2">
    <source>
        <dbReference type="ARBA" id="ARBA00022679"/>
    </source>
</evidence>
<comment type="caution">
    <text evidence="5">The sequence shown here is derived from an EMBL/GenBank/DDBJ whole genome shotgun (WGS) entry which is preliminary data.</text>
</comment>
<evidence type="ECO:0000256" key="3">
    <source>
        <dbReference type="ARBA" id="ARBA00022737"/>
    </source>
</evidence>
<accession>A0AAV5NY18</accession>
<comment type="similarity">
    <text evidence="1">Belongs to the transferase hexapeptide repeat family.</text>
</comment>
<dbReference type="AlphaFoldDB" id="A0AAV5NY18"/>
<reference evidence="6" key="1">
    <citation type="journal article" date="2019" name="Int. J. Syst. Evol. Microbiol.">
        <title>The Global Catalogue of Microorganisms (GCM) 10K type strain sequencing project: providing services to taxonomists for standard genome sequencing and annotation.</title>
        <authorList>
            <consortium name="The Broad Institute Genomics Platform"/>
            <consortium name="The Broad Institute Genome Sequencing Center for Infectious Disease"/>
            <person name="Wu L."/>
            <person name="Ma J."/>
        </authorList>
    </citation>
    <scope>NUCLEOTIDE SEQUENCE [LARGE SCALE GENOMIC DNA]</scope>
    <source>
        <strain evidence="6">NBRC 15640</strain>
    </source>
</reference>
<keyword evidence="2" id="KW-0808">Transferase</keyword>
<protein>
    <submittedName>
        <fullName evidence="5">Acetyltransferase</fullName>
    </submittedName>
</protein>
<dbReference type="PROSITE" id="PS00101">
    <property type="entry name" value="HEXAPEP_TRANSFERASES"/>
    <property type="match status" value="1"/>
</dbReference>
<dbReference type="RefSeq" id="WP_126609674.1">
    <property type="nucleotide sequence ID" value="NZ_AP025144.1"/>
</dbReference>
<organism evidence="5 6">
    <name type="scientific">Vibrio penaeicida</name>
    <dbReference type="NCBI Taxonomy" id="104609"/>
    <lineage>
        <taxon>Bacteria</taxon>
        <taxon>Pseudomonadati</taxon>
        <taxon>Pseudomonadota</taxon>
        <taxon>Gammaproteobacteria</taxon>
        <taxon>Vibrionales</taxon>
        <taxon>Vibrionaceae</taxon>
        <taxon>Vibrio</taxon>
    </lineage>
</organism>
<dbReference type="InterPro" id="IPR011004">
    <property type="entry name" value="Trimer_LpxA-like_sf"/>
</dbReference>
<dbReference type="CDD" id="cd04647">
    <property type="entry name" value="LbH_MAT_like"/>
    <property type="match status" value="1"/>
</dbReference>
<dbReference type="SUPFAM" id="SSF51161">
    <property type="entry name" value="Trimeric LpxA-like enzymes"/>
    <property type="match status" value="1"/>
</dbReference>
<evidence type="ECO:0000313" key="6">
    <source>
        <dbReference type="Proteomes" id="UP001156690"/>
    </source>
</evidence>
<dbReference type="PANTHER" id="PTHR23416:SF23">
    <property type="entry name" value="ACETYLTRANSFERASE C18B11.09C-RELATED"/>
    <property type="match status" value="1"/>
</dbReference>
<gene>
    <name evidence="5" type="primary">sypM</name>
    <name evidence="5" type="ORF">GCM10007932_49770</name>
</gene>
<evidence type="ECO:0000313" key="5">
    <source>
        <dbReference type="EMBL" id="GLQ75615.1"/>
    </source>
</evidence>
<proteinExistence type="inferred from homology"/>
<dbReference type="Proteomes" id="UP001156690">
    <property type="component" value="Unassembled WGS sequence"/>
</dbReference>
<sequence>MLSLKLQTLKNWLKHSNTPTARFLFRVIKRVIHFEFSFPKVVNRGIYFSYQLFSSAFSAITRVVFNTPAFKGRLSQCGKNLYLYGGIPFVSGPISISVGDNTRISGHTTFSGRTLSENPTLLIGNNVDVGWQTTIAVGTTIILGNNVRIAGRAFLCGYPGHPIEASARAKGLPCLDEQCGDIILEDDVWLATGVSIMKGVTIGKRTIVAANSVVTHDLPSDVLAAGNPAKIIRRLTPECIQEVRDAS</sequence>
<dbReference type="Pfam" id="PF00132">
    <property type="entry name" value="Hexapep"/>
    <property type="match status" value="1"/>
</dbReference>
<keyword evidence="3" id="KW-0677">Repeat</keyword>
<evidence type="ECO:0000256" key="4">
    <source>
        <dbReference type="ARBA" id="ARBA00023315"/>
    </source>
</evidence>
<dbReference type="InterPro" id="IPR001451">
    <property type="entry name" value="Hexapep"/>
</dbReference>
<keyword evidence="6" id="KW-1185">Reference proteome</keyword>
<keyword evidence="4" id="KW-0012">Acyltransferase</keyword>
<dbReference type="GO" id="GO:0008374">
    <property type="term" value="F:O-acyltransferase activity"/>
    <property type="evidence" value="ECO:0007669"/>
    <property type="project" value="TreeGrafter"/>
</dbReference>
<dbReference type="Gene3D" id="2.160.10.10">
    <property type="entry name" value="Hexapeptide repeat proteins"/>
    <property type="match status" value="1"/>
</dbReference>
<name>A0AAV5NY18_9VIBR</name>
<dbReference type="EMBL" id="BSNX01000074">
    <property type="protein sequence ID" value="GLQ75615.1"/>
    <property type="molecule type" value="Genomic_DNA"/>
</dbReference>
<dbReference type="PANTHER" id="PTHR23416">
    <property type="entry name" value="SIALIC ACID SYNTHASE-RELATED"/>
    <property type="match status" value="1"/>
</dbReference>